<dbReference type="OrthoDB" id="2168082at2"/>
<gene>
    <name evidence="2" type="ORF">EPL05_04550</name>
</gene>
<evidence type="ECO:0000313" key="2">
    <source>
        <dbReference type="EMBL" id="RWY55649.1"/>
    </source>
</evidence>
<dbReference type="RefSeq" id="WP_128532531.1">
    <property type="nucleotide sequence ID" value="NZ_SBIW01000002.1"/>
</dbReference>
<organism evidence="2 3">
    <name type="scientific">Mucilaginibacter gilvus</name>
    <dbReference type="NCBI Taxonomy" id="2305909"/>
    <lineage>
        <taxon>Bacteria</taxon>
        <taxon>Pseudomonadati</taxon>
        <taxon>Bacteroidota</taxon>
        <taxon>Sphingobacteriia</taxon>
        <taxon>Sphingobacteriales</taxon>
        <taxon>Sphingobacteriaceae</taxon>
        <taxon>Mucilaginibacter</taxon>
    </lineage>
</organism>
<name>A0A444MSQ2_9SPHI</name>
<evidence type="ECO:0000259" key="1">
    <source>
        <dbReference type="PROSITE" id="PS50930"/>
    </source>
</evidence>
<dbReference type="InterPro" id="IPR007492">
    <property type="entry name" value="LytTR_DNA-bd_dom"/>
</dbReference>
<dbReference type="GO" id="GO:0000156">
    <property type="term" value="F:phosphorelay response regulator activity"/>
    <property type="evidence" value="ECO:0007669"/>
    <property type="project" value="InterPro"/>
</dbReference>
<dbReference type="PANTHER" id="PTHR37299:SF1">
    <property type="entry name" value="STAGE 0 SPORULATION PROTEIN A HOMOLOG"/>
    <property type="match status" value="1"/>
</dbReference>
<dbReference type="Pfam" id="PF04397">
    <property type="entry name" value="LytTR"/>
    <property type="match status" value="1"/>
</dbReference>
<keyword evidence="3" id="KW-1185">Reference proteome</keyword>
<feature type="domain" description="HTH LytTR-type" evidence="1">
    <location>
        <begin position="8"/>
        <end position="109"/>
    </location>
</feature>
<sequence length="109" mass="12606">MLTTNGRMIINNADMVHILAPDQILYCQADNCYTKIISVNNPVYILSKTLKCVEKEMNDFGFIRVNQSYLVNRLYIKNINRRKKLIQLLANELIPYTISTKKLVALLLT</sequence>
<dbReference type="SMART" id="SM00850">
    <property type="entry name" value="LytTR"/>
    <property type="match status" value="1"/>
</dbReference>
<dbReference type="GO" id="GO:0003677">
    <property type="term" value="F:DNA binding"/>
    <property type="evidence" value="ECO:0007669"/>
    <property type="project" value="InterPro"/>
</dbReference>
<dbReference type="AlphaFoldDB" id="A0A444MSQ2"/>
<accession>A0A444MSQ2</accession>
<dbReference type="Proteomes" id="UP000286701">
    <property type="component" value="Unassembled WGS sequence"/>
</dbReference>
<dbReference type="EMBL" id="SBIW01000002">
    <property type="protein sequence ID" value="RWY55649.1"/>
    <property type="molecule type" value="Genomic_DNA"/>
</dbReference>
<reference evidence="2 3" key="1">
    <citation type="submission" date="2019-01" db="EMBL/GenBank/DDBJ databases">
        <title>Mucilaginibacter antarcticum sp. nov., isolated from antarctic soil.</title>
        <authorList>
            <person name="Yan Y.-Q."/>
            <person name="Du Z.-J."/>
        </authorList>
    </citation>
    <scope>NUCLEOTIDE SEQUENCE [LARGE SCALE GENOMIC DNA]</scope>
    <source>
        <strain evidence="2 3">F01003</strain>
    </source>
</reference>
<comment type="caution">
    <text evidence="2">The sequence shown here is derived from an EMBL/GenBank/DDBJ whole genome shotgun (WGS) entry which is preliminary data.</text>
</comment>
<dbReference type="Gene3D" id="2.40.50.1020">
    <property type="entry name" value="LytTr DNA-binding domain"/>
    <property type="match status" value="1"/>
</dbReference>
<protein>
    <submittedName>
        <fullName evidence="2">LytTR family transcriptional regulator</fullName>
    </submittedName>
</protein>
<proteinExistence type="predicted"/>
<dbReference type="InterPro" id="IPR046947">
    <property type="entry name" value="LytR-like"/>
</dbReference>
<dbReference type="PROSITE" id="PS50930">
    <property type="entry name" value="HTH_LYTTR"/>
    <property type="match status" value="1"/>
</dbReference>
<dbReference type="PANTHER" id="PTHR37299">
    <property type="entry name" value="TRANSCRIPTIONAL REGULATOR-RELATED"/>
    <property type="match status" value="1"/>
</dbReference>
<evidence type="ECO:0000313" key="3">
    <source>
        <dbReference type="Proteomes" id="UP000286701"/>
    </source>
</evidence>